<sequence length="162" mass="17771">MTSESAFHDSGSPIKSVDGDGRANDFENDNREHHLRSETNVSDFVDPGIEMQKVKMEMKMMEAALQGAARQSQAKAAEIAMLMNEKEQLKSTIDGLKARAGEITNAVNVAIAVQADWENREFISHISLNVRELFAFLVQFGNSCYLCSVLVYNGGANCGLVP</sequence>
<gene>
    <name evidence="1" type="ORF">MRB53_012444</name>
</gene>
<reference evidence="1 2" key="1">
    <citation type="journal article" date="2022" name="Hortic Res">
        <title>A haplotype resolved chromosomal level avocado genome allows analysis of novel avocado genes.</title>
        <authorList>
            <person name="Nath O."/>
            <person name="Fletcher S.J."/>
            <person name="Hayward A."/>
            <person name="Shaw L.M."/>
            <person name="Masouleh A.K."/>
            <person name="Furtado A."/>
            <person name="Henry R.J."/>
            <person name="Mitter N."/>
        </authorList>
    </citation>
    <scope>NUCLEOTIDE SEQUENCE [LARGE SCALE GENOMIC DNA]</scope>
    <source>
        <strain evidence="2">cv. Hass</strain>
    </source>
</reference>
<evidence type="ECO:0000313" key="1">
    <source>
        <dbReference type="EMBL" id="KAJ8638177.1"/>
    </source>
</evidence>
<accession>A0ACC2LZ07</accession>
<keyword evidence="2" id="KW-1185">Reference proteome</keyword>
<name>A0ACC2LZ07_PERAE</name>
<protein>
    <submittedName>
        <fullName evidence="1">Uncharacterized protein</fullName>
    </submittedName>
</protein>
<dbReference type="EMBL" id="CM056811">
    <property type="protein sequence ID" value="KAJ8638177.1"/>
    <property type="molecule type" value="Genomic_DNA"/>
</dbReference>
<dbReference type="Proteomes" id="UP001234297">
    <property type="component" value="Chromosome 3"/>
</dbReference>
<comment type="caution">
    <text evidence="1">The sequence shown here is derived from an EMBL/GenBank/DDBJ whole genome shotgun (WGS) entry which is preliminary data.</text>
</comment>
<organism evidence="1 2">
    <name type="scientific">Persea americana</name>
    <name type="common">Avocado</name>
    <dbReference type="NCBI Taxonomy" id="3435"/>
    <lineage>
        <taxon>Eukaryota</taxon>
        <taxon>Viridiplantae</taxon>
        <taxon>Streptophyta</taxon>
        <taxon>Embryophyta</taxon>
        <taxon>Tracheophyta</taxon>
        <taxon>Spermatophyta</taxon>
        <taxon>Magnoliopsida</taxon>
        <taxon>Magnoliidae</taxon>
        <taxon>Laurales</taxon>
        <taxon>Lauraceae</taxon>
        <taxon>Persea</taxon>
    </lineage>
</organism>
<evidence type="ECO:0000313" key="2">
    <source>
        <dbReference type="Proteomes" id="UP001234297"/>
    </source>
</evidence>
<proteinExistence type="predicted"/>